<evidence type="ECO:0000256" key="1">
    <source>
        <dbReference type="ARBA" id="ARBA00005272"/>
    </source>
</evidence>
<dbReference type="RefSeq" id="WP_095311005.1">
    <property type="nucleotide sequence ID" value="NZ_BORC01000002.1"/>
</dbReference>
<accession>A0A919WGA0</accession>
<dbReference type="InterPro" id="IPR023753">
    <property type="entry name" value="FAD/NAD-binding_dom"/>
</dbReference>
<dbReference type="Proteomes" id="UP000682111">
    <property type="component" value="Unassembled WGS sequence"/>
</dbReference>
<keyword evidence="4" id="KW-0274">FAD</keyword>
<feature type="domain" description="FAD/NAD(P)-binding" evidence="8">
    <location>
        <begin position="5"/>
        <end position="319"/>
    </location>
</feature>
<organism evidence="9 10">
    <name type="scientific">Robertmurraya siralis</name>
    <dbReference type="NCBI Taxonomy" id="77777"/>
    <lineage>
        <taxon>Bacteria</taxon>
        <taxon>Bacillati</taxon>
        <taxon>Bacillota</taxon>
        <taxon>Bacilli</taxon>
        <taxon>Bacillales</taxon>
        <taxon>Bacillaceae</taxon>
        <taxon>Robertmurraya</taxon>
    </lineage>
</organism>
<keyword evidence="10" id="KW-1185">Reference proteome</keyword>
<comment type="caution">
    <text evidence="9">The sequence shown here is derived from an EMBL/GenBank/DDBJ whole genome shotgun (WGS) entry which is preliminary data.</text>
</comment>
<dbReference type="EMBL" id="BORC01000002">
    <property type="protein sequence ID" value="GIN61212.1"/>
    <property type="molecule type" value="Genomic_DNA"/>
</dbReference>
<keyword evidence="6" id="KW-0520">NAD</keyword>
<reference evidence="9" key="1">
    <citation type="submission" date="2021-03" db="EMBL/GenBank/DDBJ databases">
        <title>Antimicrobial resistance genes in bacteria isolated from Japanese honey, and their potential for conferring macrolide and lincosamide resistance in the American foulbrood pathogen Paenibacillus larvae.</title>
        <authorList>
            <person name="Okamoto M."/>
            <person name="Kumagai M."/>
            <person name="Kanamori H."/>
            <person name="Takamatsu D."/>
        </authorList>
    </citation>
    <scope>NUCLEOTIDE SEQUENCE</scope>
    <source>
        <strain evidence="9">J27TS8</strain>
    </source>
</reference>
<name>A0A919WGA0_9BACI</name>
<dbReference type="OrthoDB" id="9781621at2"/>
<dbReference type="InterPro" id="IPR036188">
    <property type="entry name" value="FAD/NAD-bd_sf"/>
</dbReference>
<evidence type="ECO:0000256" key="2">
    <source>
        <dbReference type="ARBA" id="ARBA00012637"/>
    </source>
</evidence>
<evidence type="ECO:0000256" key="4">
    <source>
        <dbReference type="ARBA" id="ARBA00022827"/>
    </source>
</evidence>
<evidence type="ECO:0000256" key="6">
    <source>
        <dbReference type="ARBA" id="ARBA00023027"/>
    </source>
</evidence>
<dbReference type="EC" id="1.6.5.9" evidence="2"/>
<evidence type="ECO:0000313" key="9">
    <source>
        <dbReference type="EMBL" id="GIN61212.1"/>
    </source>
</evidence>
<proteinExistence type="inferred from homology"/>
<protein>
    <recommendedName>
        <fullName evidence="2">NADH:ubiquinone reductase (non-electrogenic)</fullName>
        <ecNumber evidence="2">1.6.5.9</ecNumber>
    </recommendedName>
</protein>
<dbReference type="PANTHER" id="PTHR43706:SF47">
    <property type="entry name" value="EXTERNAL NADH-UBIQUINONE OXIDOREDUCTASE 1, MITOCHONDRIAL-RELATED"/>
    <property type="match status" value="1"/>
</dbReference>
<keyword evidence="5" id="KW-0560">Oxidoreductase</keyword>
<evidence type="ECO:0000259" key="8">
    <source>
        <dbReference type="Pfam" id="PF07992"/>
    </source>
</evidence>
<evidence type="ECO:0000256" key="5">
    <source>
        <dbReference type="ARBA" id="ARBA00023002"/>
    </source>
</evidence>
<dbReference type="InterPro" id="IPR045024">
    <property type="entry name" value="NDH-2"/>
</dbReference>
<dbReference type="Gene3D" id="3.50.50.100">
    <property type="match status" value="1"/>
</dbReference>
<dbReference type="PANTHER" id="PTHR43706">
    <property type="entry name" value="NADH DEHYDROGENASE"/>
    <property type="match status" value="1"/>
</dbReference>
<comment type="similarity">
    <text evidence="1">Belongs to the NADH dehydrogenase family.</text>
</comment>
<evidence type="ECO:0000256" key="7">
    <source>
        <dbReference type="ARBA" id="ARBA00047599"/>
    </source>
</evidence>
<evidence type="ECO:0000256" key="3">
    <source>
        <dbReference type="ARBA" id="ARBA00022630"/>
    </source>
</evidence>
<gene>
    <name evidence="9" type="ORF">J27TS8_12050</name>
</gene>
<comment type="catalytic activity">
    <reaction evidence="7">
        <text>a quinone + NADH + H(+) = a quinol + NAD(+)</text>
        <dbReference type="Rhea" id="RHEA:46160"/>
        <dbReference type="ChEBI" id="CHEBI:15378"/>
        <dbReference type="ChEBI" id="CHEBI:24646"/>
        <dbReference type="ChEBI" id="CHEBI:57540"/>
        <dbReference type="ChEBI" id="CHEBI:57945"/>
        <dbReference type="ChEBI" id="CHEBI:132124"/>
        <dbReference type="EC" id="1.6.5.9"/>
    </reaction>
</comment>
<evidence type="ECO:0000313" key="10">
    <source>
        <dbReference type="Proteomes" id="UP000682111"/>
    </source>
</evidence>
<dbReference type="GO" id="GO:0050136">
    <property type="term" value="F:NADH dehydrogenase (quinone) (non-electrogenic) activity"/>
    <property type="evidence" value="ECO:0007669"/>
    <property type="project" value="UniProtKB-EC"/>
</dbReference>
<dbReference type="SUPFAM" id="SSF51905">
    <property type="entry name" value="FAD/NAD(P)-binding domain"/>
    <property type="match status" value="1"/>
</dbReference>
<dbReference type="Pfam" id="PF07992">
    <property type="entry name" value="Pyr_redox_2"/>
    <property type="match status" value="1"/>
</dbReference>
<sequence length="409" mass="45623">MRKPKVIILGAGYGGIITSKELETILNKGEAEVTLINKHDYHYISTQLHKTSAGTAVDEKVALHIADLLKKNVVNFKKGIVDHVDFVNKKVMLENNEIYEYDYLLIALGFDVDTFGIPGVEENAFKIRSFRSSKAIQQHIQEQFNKYNEDGDLSRLTFIVAGAGFTGIEMVGELIDQLPKLCKKYEIPLENTRIVNVEASDSILPFFDQKLIDFTTSYLKKNRVEVVTSTKIVECNKEAVILDNGYQVPARTLIWSGGVRANRLLERWNLQLVKGRIPVDQYLRVKTFEDVFCVGDAAYFEVEENTPLPATAQVAIQQAQVCSSNLVAAIRGNALKPFIYHHKGTVASIGSRAAVGNVFGVKLTGRLASLMKQVIEARYLLVLGGPGLLLKEMFNVKFKKSYAKTASSR</sequence>
<keyword evidence="3" id="KW-0285">Flavoprotein</keyword>
<dbReference type="AlphaFoldDB" id="A0A919WGA0"/>